<organism evidence="2">
    <name type="scientific">marine sediment metagenome</name>
    <dbReference type="NCBI Taxonomy" id="412755"/>
    <lineage>
        <taxon>unclassified sequences</taxon>
        <taxon>metagenomes</taxon>
        <taxon>ecological metagenomes</taxon>
    </lineage>
</organism>
<evidence type="ECO:0000259" key="1">
    <source>
        <dbReference type="Pfam" id="PF00483"/>
    </source>
</evidence>
<reference evidence="2" key="1">
    <citation type="journal article" date="2015" name="Nature">
        <title>Complex archaea that bridge the gap between prokaryotes and eukaryotes.</title>
        <authorList>
            <person name="Spang A."/>
            <person name="Saw J.H."/>
            <person name="Jorgensen S.L."/>
            <person name="Zaremba-Niedzwiedzka K."/>
            <person name="Martijn J."/>
            <person name="Lind A.E."/>
            <person name="van Eijk R."/>
            <person name="Schleper C."/>
            <person name="Guy L."/>
            <person name="Ettema T.J."/>
        </authorList>
    </citation>
    <scope>NUCLEOTIDE SEQUENCE</scope>
</reference>
<protein>
    <recommendedName>
        <fullName evidence="1">Nucleotidyl transferase domain-containing protein</fullName>
    </recommendedName>
</protein>
<dbReference type="SUPFAM" id="SSF53448">
    <property type="entry name" value="Nucleotide-diphospho-sugar transferases"/>
    <property type="match status" value="1"/>
</dbReference>
<comment type="caution">
    <text evidence="2">The sequence shown here is derived from an EMBL/GenBank/DDBJ whole genome shotgun (WGS) entry which is preliminary data.</text>
</comment>
<accession>A0A0F9QPB3</accession>
<sequence length="250" mass="28139">MNIIIPIGGSGGRFFPEYETPKPLIEVDGKPMVVTVIENLHIEHDDTLYIAYQKSLDIYYFQNMVAGFFPNTDIRFVVLDGTTKGAPDTLRRVLLTMSVSDLESPVVSVDCDTIYREDVLDILKKNAYGQDAVLYFITDEPEPIYSYVLLVDGKVTQIKEKVRISCNACSGAYKFAVGEELLEHIDTMYNVEKTSNEKYTSAVYAQLLAFGIPVYGYQIDGIDCVGTPKQLTKYKEKIDGYDERADRADT</sequence>
<feature type="domain" description="Nucleotidyl transferase" evidence="1">
    <location>
        <begin position="4"/>
        <end position="234"/>
    </location>
</feature>
<dbReference type="InterPro" id="IPR029044">
    <property type="entry name" value="Nucleotide-diphossugar_trans"/>
</dbReference>
<proteinExistence type="predicted"/>
<gene>
    <name evidence="2" type="ORF">LCGC14_1070080</name>
</gene>
<name>A0A0F9QPB3_9ZZZZ</name>
<dbReference type="EMBL" id="LAZR01004602">
    <property type="protein sequence ID" value="KKN07148.1"/>
    <property type="molecule type" value="Genomic_DNA"/>
</dbReference>
<evidence type="ECO:0000313" key="2">
    <source>
        <dbReference type="EMBL" id="KKN07148.1"/>
    </source>
</evidence>
<dbReference type="InterPro" id="IPR005835">
    <property type="entry name" value="NTP_transferase_dom"/>
</dbReference>
<dbReference type="AlphaFoldDB" id="A0A0F9QPB3"/>
<dbReference type="Pfam" id="PF00483">
    <property type="entry name" value="NTP_transferase"/>
    <property type="match status" value="1"/>
</dbReference>
<dbReference type="Gene3D" id="3.90.550.10">
    <property type="entry name" value="Spore Coat Polysaccharide Biosynthesis Protein SpsA, Chain A"/>
    <property type="match status" value="1"/>
</dbReference>